<sequence length="174" mass="19255">MKIIVKTLEGTALSIDVSPKDNIAEVKQIVETSLGAELYPASRQMLIYQVKILKDNTTLEENNVVENSIMFVMLTVNKMGMCFQKPHLDIQRDIENVTLTTEKEVNAQSTGTMKFPVSPVVSVVVQCKGASDLSKLVDGLKRLRVAYTIAVSRKHLTAKAGELHLELPTKNKSL</sequence>
<protein>
    <submittedName>
        <fullName evidence="1">Uncharacterized protein</fullName>
    </submittedName>
</protein>
<reference evidence="2" key="1">
    <citation type="journal article" date="2023" name="Front. Plant Sci.">
        <title>Chromosomal-level genome assembly of Melastoma candidum provides insights into trichome evolution.</title>
        <authorList>
            <person name="Zhong Y."/>
            <person name="Wu W."/>
            <person name="Sun C."/>
            <person name="Zou P."/>
            <person name="Liu Y."/>
            <person name="Dai S."/>
            <person name="Zhou R."/>
        </authorList>
    </citation>
    <scope>NUCLEOTIDE SEQUENCE [LARGE SCALE GENOMIC DNA]</scope>
</reference>
<dbReference type="EMBL" id="CM042882">
    <property type="protein sequence ID" value="KAI4383750.1"/>
    <property type="molecule type" value="Genomic_DNA"/>
</dbReference>
<gene>
    <name evidence="1" type="ORF">MLD38_009553</name>
</gene>
<evidence type="ECO:0000313" key="2">
    <source>
        <dbReference type="Proteomes" id="UP001057402"/>
    </source>
</evidence>
<accession>A0ACB9RYH5</accession>
<comment type="caution">
    <text evidence="1">The sequence shown here is derived from an EMBL/GenBank/DDBJ whole genome shotgun (WGS) entry which is preliminary data.</text>
</comment>
<keyword evidence="2" id="KW-1185">Reference proteome</keyword>
<name>A0ACB9RYH5_9MYRT</name>
<proteinExistence type="predicted"/>
<organism evidence="1 2">
    <name type="scientific">Melastoma candidum</name>
    <dbReference type="NCBI Taxonomy" id="119954"/>
    <lineage>
        <taxon>Eukaryota</taxon>
        <taxon>Viridiplantae</taxon>
        <taxon>Streptophyta</taxon>
        <taxon>Embryophyta</taxon>
        <taxon>Tracheophyta</taxon>
        <taxon>Spermatophyta</taxon>
        <taxon>Magnoliopsida</taxon>
        <taxon>eudicotyledons</taxon>
        <taxon>Gunneridae</taxon>
        <taxon>Pentapetalae</taxon>
        <taxon>rosids</taxon>
        <taxon>malvids</taxon>
        <taxon>Myrtales</taxon>
        <taxon>Melastomataceae</taxon>
        <taxon>Melastomatoideae</taxon>
        <taxon>Melastomateae</taxon>
        <taxon>Melastoma</taxon>
    </lineage>
</organism>
<dbReference type="Proteomes" id="UP001057402">
    <property type="component" value="Chromosome 3"/>
</dbReference>
<evidence type="ECO:0000313" key="1">
    <source>
        <dbReference type="EMBL" id="KAI4383750.1"/>
    </source>
</evidence>